<dbReference type="AlphaFoldDB" id="A0A915K3X2"/>
<evidence type="ECO:0000313" key="2">
    <source>
        <dbReference type="WBParaSite" id="nRc.2.0.1.t32539-RA"/>
    </source>
</evidence>
<protein>
    <submittedName>
        <fullName evidence="2">Uncharacterized protein</fullName>
    </submittedName>
</protein>
<keyword evidence="1" id="KW-1185">Reference proteome</keyword>
<accession>A0A915K3X2</accession>
<sequence length="94" mass="10694">MALPEINEQCNEKHPTDDLKGLKKLRASYCPEGVCIKVRATLTTEDGSFRDTFVVRDCWSHLWPRPYIDQLWANCSDVPFVGDAGKICSCQFDL</sequence>
<organism evidence="1 2">
    <name type="scientific">Romanomermis culicivorax</name>
    <name type="common">Nematode worm</name>
    <dbReference type="NCBI Taxonomy" id="13658"/>
    <lineage>
        <taxon>Eukaryota</taxon>
        <taxon>Metazoa</taxon>
        <taxon>Ecdysozoa</taxon>
        <taxon>Nematoda</taxon>
        <taxon>Enoplea</taxon>
        <taxon>Dorylaimia</taxon>
        <taxon>Mermithida</taxon>
        <taxon>Mermithoidea</taxon>
        <taxon>Mermithidae</taxon>
        <taxon>Romanomermis</taxon>
    </lineage>
</organism>
<dbReference type="WBParaSite" id="nRc.2.0.1.t32539-RA">
    <property type="protein sequence ID" value="nRc.2.0.1.t32539-RA"/>
    <property type="gene ID" value="nRc.2.0.1.g32539"/>
</dbReference>
<evidence type="ECO:0000313" key="1">
    <source>
        <dbReference type="Proteomes" id="UP000887565"/>
    </source>
</evidence>
<dbReference type="Proteomes" id="UP000887565">
    <property type="component" value="Unplaced"/>
</dbReference>
<proteinExistence type="predicted"/>
<reference evidence="2" key="1">
    <citation type="submission" date="2022-11" db="UniProtKB">
        <authorList>
            <consortium name="WormBaseParasite"/>
        </authorList>
    </citation>
    <scope>IDENTIFICATION</scope>
</reference>
<name>A0A915K3X2_ROMCU</name>